<accession>A8IXB3</accession>
<organism evidence="2">
    <name type="scientific">Norovirus Cor/Gunma/Jun-2/GII/2004/JP</name>
    <dbReference type="NCBI Taxonomy" id="364966"/>
    <lineage>
        <taxon>Viruses</taxon>
        <taxon>Riboviria</taxon>
        <taxon>Orthornavirae</taxon>
        <taxon>Pisuviricota</taxon>
        <taxon>Pisoniviricetes</taxon>
        <taxon>Picornavirales</taxon>
        <taxon>Caliciviridae</taxon>
        <taxon>Norovirus</taxon>
        <taxon>Norovirus norwalkense</taxon>
        <taxon>Norwalk virus</taxon>
    </lineage>
</organism>
<evidence type="ECO:0000256" key="1">
    <source>
        <dbReference type="SAM" id="MobiDB-lite"/>
    </source>
</evidence>
<dbReference type="EMBL" id="AB246149">
    <property type="protein sequence ID" value="BAF81938.1"/>
    <property type="molecule type" value="Genomic_RNA"/>
</dbReference>
<feature type="non-terminal residue" evidence="2">
    <location>
        <position position="93"/>
    </location>
</feature>
<feature type="region of interest" description="Disordered" evidence="1">
    <location>
        <begin position="1"/>
        <end position="24"/>
    </location>
</feature>
<evidence type="ECO:0000313" key="2">
    <source>
        <dbReference type="EMBL" id="BAF81938.1"/>
    </source>
</evidence>
<feature type="compositionally biased region" description="Polar residues" evidence="1">
    <location>
        <begin position="1"/>
        <end position="23"/>
    </location>
</feature>
<name>A8IXB3_NORV</name>
<proteinExistence type="predicted"/>
<sequence length="93" mass="10804">MKMASNDATPSNDGASRASSQRSTMRRWRYIQWRVQRYQHPSLVSKIYLIPGLCIILCKHLVVSLQYPLGIPLVKCSYWKLGPEINPYWPILL</sequence>
<reference evidence="2" key="1">
    <citation type="journal article" date="2007" name="Microbiol. Immunol.">
        <title>Detection and phylogenetic analysis of norovirus in Corbicula fluminea in a freshwater river in Japan.</title>
        <authorList>
            <person name="Saitoh M."/>
            <person name="Kimura H."/>
            <person name="Kozawa K."/>
            <person name="Nishio O."/>
            <person name="Shoji A."/>
        </authorList>
    </citation>
    <scope>NUCLEOTIDE SEQUENCE</scope>
    <source>
        <strain evidence="2">Cor/Gunma/Jun-2/GII/2004/JP</strain>
    </source>
</reference>
<protein>
    <submittedName>
        <fullName evidence="2">Capsid protein</fullName>
    </submittedName>
</protein>